<evidence type="ECO:0000313" key="3">
    <source>
        <dbReference type="EMBL" id="MBC8750436.1"/>
    </source>
</evidence>
<feature type="domain" description="Mce/MlaD" evidence="2">
    <location>
        <begin position="38"/>
        <end position="102"/>
    </location>
</feature>
<comment type="caution">
    <text evidence="3">The sequence shown here is derived from an EMBL/GenBank/DDBJ whole genome shotgun (WGS) entry which is preliminary data.</text>
</comment>
<protein>
    <submittedName>
        <fullName evidence="3">MCE family protein</fullName>
    </submittedName>
</protein>
<dbReference type="RefSeq" id="WP_187637384.1">
    <property type="nucleotide sequence ID" value="NZ_VZQQ01000033.1"/>
</dbReference>
<evidence type="ECO:0000259" key="2">
    <source>
        <dbReference type="Pfam" id="PF02470"/>
    </source>
</evidence>
<dbReference type="Proteomes" id="UP000736373">
    <property type="component" value="Unassembled WGS sequence"/>
</dbReference>
<keyword evidence="4" id="KW-1185">Reference proteome</keyword>
<sequence length="275" mass="29306">MKDDIGTKARLAFVALLLVVTVAGAGWYLFSASQYATYQIDTEESVSGLIADAPVEFHGVDVGKVKSIRLVNPHSVDIVLTIDKTAPVTSASVATITSRGLATRGFTGYVYISIEDVGNDFRPLAPRPGEPYPIIPTAPSKAVTLDTTINQVNENVRVITELLESILDKTTVASLKQSVDSLQKVTTVLAENTGKLNAIVANTERASHRFEPLLESSHDTVTALQTQILPEAHKALSNLDNLSSSVADVAARINRDPSIVIRGTAPPAPGPGERK</sequence>
<dbReference type="Pfam" id="PF02470">
    <property type="entry name" value="MlaD"/>
    <property type="match status" value="1"/>
</dbReference>
<evidence type="ECO:0000313" key="4">
    <source>
        <dbReference type="Proteomes" id="UP000736373"/>
    </source>
</evidence>
<name>A0ABR7PVZ6_9BURK</name>
<dbReference type="PANTHER" id="PTHR36698">
    <property type="entry name" value="BLL5892 PROTEIN"/>
    <property type="match status" value="1"/>
</dbReference>
<dbReference type="PANTHER" id="PTHR36698:SF3">
    <property type="entry name" value="ABC-TYPE TRANSPORT AUXILIARY LIPOPROTEIN COMPONENT DOMAIN-CONTAINING PROTEIN"/>
    <property type="match status" value="1"/>
</dbReference>
<dbReference type="InterPro" id="IPR003399">
    <property type="entry name" value="Mce/MlaD"/>
</dbReference>
<organism evidence="3 4">
    <name type="scientific">Paraburkholderia podalyriae</name>
    <dbReference type="NCBI Taxonomy" id="1938811"/>
    <lineage>
        <taxon>Bacteria</taxon>
        <taxon>Pseudomonadati</taxon>
        <taxon>Pseudomonadota</taxon>
        <taxon>Betaproteobacteria</taxon>
        <taxon>Burkholderiales</taxon>
        <taxon>Burkholderiaceae</taxon>
        <taxon>Paraburkholderia</taxon>
    </lineage>
</organism>
<keyword evidence="1" id="KW-1133">Transmembrane helix</keyword>
<gene>
    <name evidence="3" type="ORF">F6X42_28755</name>
</gene>
<keyword evidence="1" id="KW-0812">Transmembrane</keyword>
<accession>A0ABR7PVZ6</accession>
<dbReference type="EMBL" id="VZQQ01000033">
    <property type="protein sequence ID" value="MBC8750436.1"/>
    <property type="molecule type" value="Genomic_DNA"/>
</dbReference>
<reference evidence="3 4" key="1">
    <citation type="submission" date="2019-09" db="EMBL/GenBank/DDBJ databases">
        <title>Paraburkholderia podalyriae sp. nov., A South African Podalyria-associated rhizobium.</title>
        <authorList>
            <person name="Mavima L."/>
            <person name="Beukes C.W."/>
            <person name="Palmer M."/>
            <person name="De Meyer S.E."/>
            <person name="James E.K."/>
            <person name="Maluk M."/>
            <person name="Avontuur J.R."/>
            <person name="Chan W.Y."/>
            <person name="Venter S.N."/>
            <person name="Steenkamp E.T."/>
        </authorList>
    </citation>
    <scope>NUCLEOTIDE SEQUENCE [LARGE SCALE GENOMIC DNA]</scope>
    <source>
        <strain evidence="3 4">WC7.3b</strain>
    </source>
</reference>
<evidence type="ECO:0000256" key="1">
    <source>
        <dbReference type="SAM" id="Phobius"/>
    </source>
</evidence>
<proteinExistence type="predicted"/>
<keyword evidence="1" id="KW-0472">Membrane</keyword>
<feature type="transmembrane region" description="Helical" evidence="1">
    <location>
        <begin position="12"/>
        <end position="30"/>
    </location>
</feature>